<dbReference type="GO" id="GO:0008236">
    <property type="term" value="F:serine-type peptidase activity"/>
    <property type="evidence" value="ECO:0007669"/>
    <property type="project" value="UniProtKB-KW"/>
</dbReference>
<protein>
    <recommendedName>
        <fullName evidence="7">Peptidase</fullName>
    </recommendedName>
</protein>
<dbReference type="InterPro" id="IPR029062">
    <property type="entry name" value="Class_I_gatase-like"/>
</dbReference>
<evidence type="ECO:0000256" key="4">
    <source>
        <dbReference type="ARBA" id="ARBA00022825"/>
    </source>
</evidence>
<keyword evidence="2" id="KW-0645">Protease</keyword>
<dbReference type="Gene3D" id="3.40.50.880">
    <property type="match status" value="1"/>
</dbReference>
<evidence type="ECO:0000256" key="3">
    <source>
        <dbReference type="ARBA" id="ARBA00022801"/>
    </source>
</evidence>
<dbReference type="RefSeq" id="WP_136927157.1">
    <property type="nucleotide sequence ID" value="NZ_SSMQ01000001.1"/>
</dbReference>
<proteinExistence type="inferred from homology"/>
<sequence length="373" mass="41854">MRGAILFNGNAESDEWLVRAAAPFLATSRHKDPAVAATRRTLLVTAGWAEHEYDEAHVKRALNTAGFPSVFEEGFDRAHENLSLLSELDGVLAEAPELAEAFRELRRAEATARRFYLEHNAHTIDLFRRTLREAKSEAPDTDLQSLLADMTHPTGPRALARHALARELRRAFRTLESNDDHLFELFGDIERRAFDAAGALYHPAFRAAKERLEARILSASNIFLFGGRLDLLLGALRFFRLRDVFVEALRRGAQIVAVSAGAMVLCERVIVYDDFAETPRDFQLYDRGLGIVQDIQIFPHCMERIQTDDPDNLAYLARRFRHHACVGLNQRSLLLLDLAPRRAVSVGAGDGVYAFGPDGRKRCHRAGEEVAIS</sequence>
<organism evidence="5 6">
    <name type="scientific">Polyangium fumosum</name>
    <dbReference type="NCBI Taxonomy" id="889272"/>
    <lineage>
        <taxon>Bacteria</taxon>
        <taxon>Pseudomonadati</taxon>
        <taxon>Myxococcota</taxon>
        <taxon>Polyangia</taxon>
        <taxon>Polyangiales</taxon>
        <taxon>Polyangiaceae</taxon>
        <taxon>Polyangium</taxon>
    </lineage>
</organism>
<keyword evidence="3" id="KW-0378">Hydrolase</keyword>
<comment type="caution">
    <text evidence="5">The sequence shown here is derived from an EMBL/GenBank/DDBJ whole genome shotgun (WGS) entry which is preliminary data.</text>
</comment>
<keyword evidence="4" id="KW-0720">Serine protease</keyword>
<dbReference type="AlphaFoldDB" id="A0A4U1JKM5"/>
<dbReference type="OrthoDB" id="4857326at2"/>
<evidence type="ECO:0000256" key="1">
    <source>
        <dbReference type="ARBA" id="ARBA00006534"/>
    </source>
</evidence>
<accession>A0A4U1JKM5</accession>
<evidence type="ECO:0000256" key="2">
    <source>
        <dbReference type="ARBA" id="ARBA00022670"/>
    </source>
</evidence>
<dbReference type="GO" id="GO:0006508">
    <property type="term" value="P:proteolysis"/>
    <property type="evidence" value="ECO:0007669"/>
    <property type="project" value="UniProtKB-KW"/>
</dbReference>
<dbReference type="Proteomes" id="UP000309215">
    <property type="component" value="Unassembled WGS sequence"/>
</dbReference>
<evidence type="ECO:0000313" key="6">
    <source>
        <dbReference type="Proteomes" id="UP000309215"/>
    </source>
</evidence>
<dbReference type="Pfam" id="PF03575">
    <property type="entry name" value="Peptidase_S51"/>
    <property type="match status" value="1"/>
</dbReference>
<gene>
    <name evidence="5" type="ORF">E8A74_01990</name>
</gene>
<evidence type="ECO:0000313" key="5">
    <source>
        <dbReference type="EMBL" id="TKD13341.1"/>
    </source>
</evidence>
<evidence type="ECO:0008006" key="7">
    <source>
        <dbReference type="Google" id="ProtNLM"/>
    </source>
</evidence>
<dbReference type="EMBL" id="SSMQ01000001">
    <property type="protein sequence ID" value="TKD13341.1"/>
    <property type="molecule type" value="Genomic_DNA"/>
</dbReference>
<comment type="similarity">
    <text evidence="1">Belongs to the peptidase S51 family.</text>
</comment>
<keyword evidence="6" id="KW-1185">Reference proteome</keyword>
<dbReference type="InterPro" id="IPR005320">
    <property type="entry name" value="Peptidase_S51"/>
</dbReference>
<dbReference type="SUPFAM" id="SSF52317">
    <property type="entry name" value="Class I glutamine amidotransferase-like"/>
    <property type="match status" value="1"/>
</dbReference>
<reference evidence="5 6" key="1">
    <citation type="submission" date="2019-04" db="EMBL/GenBank/DDBJ databases">
        <authorList>
            <person name="Li Y."/>
            <person name="Wang J."/>
        </authorList>
    </citation>
    <scope>NUCLEOTIDE SEQUENCE [LARGE SCALE GENOMIC DNA]</scope>
    <source>
        <strain evidence="5 6">DSM 14668</strain>
    </source>
</reference>
<name>A0A4U1JKM5_9BACT</name>